<accession>A0A429ZLB8</accession>
<dbReference type="GeneID" id="98568622"/>
<dbReference type="GO" id="GO:0004343">
    <property type="term" value="F:glucosamine 6-phosphate N-acetyltransferase activity"/>
    <property type="evidence" value="ECO:0007669"/>
    <property type="project" value="TreeGrafter"/>
</dbReference>
<dbReference type="RefSeq" id="WP_126780522.1">
    <property type="nucleotide sequence ID" value="NZ_CP177121.1"/>
</dbReference>
<feature type="domain" description="N-acetyltransferase" evidence="1">
    <location>
        <begin position="1"/>
        <end position="142"/>
    </location>
</feature>
<dbReference type="Proteomes" id="UP000287239">
    <property type="component" value="Unassembled WGS sequence"/>
</dbReference>
<dbReference type="PANTHER" id="PTHR13355">
    <property type="entry name" value="GLUCOSAMINE 6-PHOSPHATE N-ACETYLTRANSFERASE"/>
    <property type="match status" value="1"/>
</dbReference>
<sequence length="142" mass="16136">MIVNYTDNLNNLIYDDALTIRKKVFIDEQGVPAELEYENEAECLHFVLYDTHRPVATCRLLLKSATTAKLQRMAVSKESRKQNLGKILITETEEIAKNRGIQTIVLGAQNTAIGFYEKLGYHITGPEFMDANIPHHNMEKAL</sequence>
<dbReference type="InterPro" id="IPR039143">
    <property type="entry name" value="GNPNAT1-like"/>
</dbReference>
<dbReference type="PANTHER" id="PTHR13355:SF11">
    <property type="entry name" value="GLUCOSAMINE 6-PHOSPHATE N-ACETYLTRANSFERASE"/>
    <property type="match status" value="1"/>
</dbReference>
<dbReference type="InterPro" id="IPR016181">
    <property type="entry name" value="Acyl_CoA_acyltransferase"/>
</dbReference>
<gene>
    <name evidence="2" type="ORF">CBF35_09585</name>
</gene>
<reference evidence="2 3" key="1">
    <citation type="submission" date="2017-05" db="EMBL/GenBank/DDBJ databases">
        <title>Vagococcus spp. assemblies.</title>
        <authorList>
            <person name="Gulvik C.A."/>
        </authorList>
    </citation>
    <scope>NUCLEOTIDE SEQUENCE [LARGE SCALE GENOMIC DNA]</scope>
    <source>
        <strain evidence="2 3">NCFB 2777</strain>
    </source>
</reference>
<dbReference type="AlphaFoldDB" id="A0A429ZLB8"/>
<keyword evidence="3" id="KW-1185">Reference proteome</keyword>
<evidence type="ECO:0000313" key="3">
    <source>
        <dbReference type="Proteomes" id="UP000287239"/>
    </source>
</evidence>
<protein>
    <recommendedName>
        <fullName evidence="1">N-acetyltransferase domain-containing protein</fullName>
    </recommendedName>
</protein>
<dbReference type="SUPFAM" id="SSF55729">
    <property type="entry name" value="Acyl-CoA N-acyltransferases (Nat)"/>
    <property type="match status" value="1"/>
</dbReference>
<dbReference type="OrthoDB" id="9796171at2"/>
<comment type="caution">
    <text evidence="2">The sequence shown here is derived from an EMBL/GenBank/DDBJ whole genome shotgun (WGS) entry which is preliminary data.</text>
</comment>
<dbReference type="InterPro" id="IPR000182">
    <property type="entry name" value="GNAT_dom"/>
</dbReference>
<organism evidence="2 3">
    <name type="scientific">Vagococcus salmoninarum</name>
    <dbReference type="NCBI Taxonomy" id="2739"/>
    <lineage>
        <taxon>Bacteria</taxon>
        <taxon>Bacillati</taxon>
        <taxon>Bacillota</taxon>
        <taxon>Bacilli</taxon>
        <taxon>Lactobacillales</taxon>
        <taxon>Enterococcaceae</taxon>
        <taxon>Vagococcus</taxon>
    </lineage>
</organism>
<dbReference type="EMBL" id="NGJU01000014">
    <property type="protein sequence ID" value="RST94494.1"/>
    <property type="molecule type" value="Genomic_DNA"/>
</dbReference>
<evidence type="ECO:0000313" key="2">
    <source>
        <dbReference type="EMBL" id="RST94494.1"/>
    </source>
</evidence>
<proteinExistence type="predicted"/>
<name>A0A429ZLB8_9ENTE</name>
<evidence type="ECO:0000259" key="1">
    <source>
        <dbReference type="PROSITE" id="PS51186"/>
    </source>
</evidence>
<dbReference type="Pfam" id="PF13673">
    <property type="entry name" value="Acetyltransf_10"/>
    <property type="match status" value="1"/>
</dbReference>
<dbReference type="CDD" id="cd04301">
    <property type="entry name" value="NAT_SF"/>
    <property type="match status" value="1"/>
</dbReference>
<dbReference type="PROSITE" id="PS51186">
    <property type="entry name" value="GNAT"/>
    <property type="match status" value="1"/>
</dbReference>
<dbReference type="Gene3D" id="3.40.630.30">
    <property type="match status" value="1"/>
</dbReference>